<keyword evidence="4" id="KW-0408">Iron</keyword>
<name>A0ABW3IXF3_9RHOB</name>
<dbReference type="InterPro" id="IPR023885">
    <property type="entry name" value="4Fe4S-binding_SPASM_dom"/>
</dbReference>
<dbReference type="PANTHER" id="PTHR11228">
    <property type="entry name" value="RADICAL SAM DOMAIN PROTEIN"/>
    <property type="match status" value="1"/>
</dbReference>
<evidence type="ECO:0000259" key="7">
    <source>
        <dbReference type="Pfam" id="PF13186"/>
    </source>
</evidence>
<accession>A0ABW3IXF3</accession>
<protein>
    <submittedName>
        <fullName evidence="8">Radical SAM protein</fullName>
    </submittedName>
</protein>
<evidence type="ECO:0000256" key="3">
    <source>
        <dbReference type="ARBA" id="ARBA00022723"/>
    </source>
</evidence>
<comment type="caution">
    <text evidence="8">The sequence shown here is derived from an EMBL/GenBank/DDBJ whole genome shotgun (WGS) entry which is preliminary data.</text>
</comment>
<keyword evidence="3" id="KW-0479">Metal-binding</keyword>
<dbReference type="Pfam" id="PF13186">
    <property type="entry name" value="SPASM"/>
    <property type="match status" value="1"/>
</dbReference>
<dbReference type="Pfam" id="PF04055">
    <property type="entry name" value="Radical_SAM"/>
    <property type="match status" value="1"/>
</dbReference>
<dbReference type="RefSeq" id="WP_386078966.1">
    <property type="nucleotide sequence ID" value="NZ_JBHTJT010000060.1"/>
</dbReference>
<dbReference type="CDD" id="cd21109">
    <property type="entry name" value="SPASM"/>
    <property type="match status" value="1"/>
</dbReference>
<dbReference type="SFLD" id="SFLDG01067">
    <property type="entry name" value="SPASM/twitch_domain_containing"/>
    <property type="match status" value="1"/>
</dbReference>
<dbReference type="InterPro" id="IPR058240">
    <property type="entry name" value="rSAM_sf"/>
</dbReference>
<keyword evidence="5" id="KW-0411">Iron-sulfur</keyword>
<gene>
    <name evidence="8" type="ORF">ACFQ2S_23830</name>
</gene>
<comment type="cofactor">
    <cofactor evidence="1">
        <name>[4Fe-4S] cluster</name>
        <dbReference type="ChEBI" id="CHEBI:49883"/>
    </cofactor>
</comment>
<evidence type="ECO:0000256" key="2">
    <source>
        <dbReference type="ARBA" id="ARBA00022691"/>
    </source>
</evidence>
<dbReference type="SUPFAM" id="SSF102114">
    <property type="entry name" value="Radical SAM enzymes"/>
    <property type="match status" value="1"/>
</dbReference>
<sequence>MDQKIEQTAAASPDIEAAAIVLRDHRERYRASAVLTESDPNYADPRSCIRDAVAHAERAAGAEPPALREALWSALIERKGATEFDWTCAAFHALESGNFGAAQTRAGRSLARGGNDLGAQAILHQARRGGAADDGFTGQFCDAPFRTIETAPGGDVYFCCPAWLPKPIGNLGDDSAEAIWNSAAARDIRASIHDGSYRYCSRSHCPKLSGNSLPETTELTHARMAEIAQSEATALEDMPERLVLSHDRSCNLSCPTCRSELVLARKEEQKRLNALADRVLFPLMGRARRVRLTGSGDPFGSAHFQYILRRLRDIENPNLKIDLQTNGVLLTPALWERLGLEGRVDQMLVSADAATPETYAELRRGATFDQLLRALDFIAELRRDNRIRVFRLDFVVQARNFREMPAFAKLARSFGCDGVKFQMVRNWGTFTPEEFSAADIGRHDHPEHGEFRAVLEDPSLKSPKVEIWGLRL</sequence>
<organism evidence="8 9">
    <name type="scientific">Tropicimonas aquimaris</name>
    <dbReference type="NCBI Taxonomy" id="914152"/>
    <lineage>
        <taxon>Bacteria</taxon>
        <taxon>Pseudomonadati</taxon>
        <taxon>Pseudomonadota</taxon>
        <taxon>Alphaproteobacteria</taxon>
        <taxon>Rhodobacterales</taxon>
        <taxon>Roseobacteraceae</taxon>
        <taxon>Tropicimonas</taxon>
    </lineage>
</organism>
<keyword evidence="2" id="KW-0949">S-adenosyl-L-methionine</keyword>
<evidence type="ECO:0000313" key="9">
    <source>
        <dbReference type="Proteomes" id="UP001597108"/>
    </source>
</evidence>
<evidence type="ECO:0000256" key="1">
    <source>
        <dbReference type="ARBA" id="ARBA00001966"/>
    </source>
</evidence>
<proteinExistence type="predicted"/>
<evidence type="ECO:0000313" key="8">
    <source>
        <dbReference type="EMBL" id="MFD0982669.1"/>
    </source>
</evidence>
<dbReference type="InterPro" id="IPR050377">
    <property type="entry name" value="Radical_SAM_PqqE_MftC-like"/>
</dbReference>
<keyword evidence="9" id="KW-1185">Reference proteome</keyword>
<dbReference type="Gene3D" id="3.20.20.70">
    <property type="entry name" value="Aldolase class I"/>
    <property type="match status" value="2"/>
</dbReference>
<evidence type="ECO:0000256" key="4">
    <source>
        <dbReference type="ARBA" id="ARBA00023004"/>
    </source>
</evidence>
<feature type="domain" description="4Fe4S-binding SPASM" evidence="7">
    <location>
        <begin position="141"/>
        <end position="205"/>
    </location>
</feature>
<evidence type="ECO:0000256" key="5">
    <source>
        <dbReference type="ARBA" id="ARBA00023014"/>
    </source>
</evidence>
<dbReference type="EMBL" id="JBHTJT010000060">
    <property type="protein sequence ID" value="MFD0982669.1"/>
    <property type="molecule type" value="Genomic_DNA"/>
</dbReference>
<dbReference type="PANTHER" id="PTHR11228:SF7">
    <property type="entry name" value="PQQA PEPTIDE CYCLASE"/>
    <property type="match status" value="1"/>
</dbReference>
<dbReference type="InterPro" id="IPR013785">
    <property type="entry name" value="Aldolase_TIM"/>
</dbReference>
<dbReference type="InterPro" id="IPR007197">
    <property type="entry name" value="rSAM"/>
</dbReference>
<evidence type="ECO:0000259" key="6">
    <source>
        <dbReference type="Pfam" id="PF04055"/>
    </source>
</evidence>
<feature type="domain" description="Radical SAM core" evidence="6">
    <location>
        <begin position="248"/>
        <end position="384"/>
    </location>
</feature>
<dbReference type="SFLD" id="SFLDS00029">
    <property type="entry name" value="Radical_SAM"/>
    <property type="match status" value="1"/>
</dbReference>
<dbReference type="CDD" id="cd01335">
    <property type="entry name" value="Radical_SAM"/>
    <property type="match status" value="1"/>
</dbReference>
<reference evidence="9" key="1">
    <citation type="journal article" date="2019" name="Int. J. Syst. Evol. Microbiol.">
        <title>The Global Catalogue of Microorganisms (GCM) 10K type strain sequencing project: providing services to taxonomists for standard genome sequencing and annotation.</title>
        <authorList>
            <consortium name="The Broad Institute Genomics Platform"/>
            <consortium name="The Broad Institute Genome Sequencing Center for Infectious Disease"/>
            <person name="Wu L."/>
            <person name="Ma J."/>
        </authorList>
    </citation>
    <scope>NUCLEOTIDE SEQUENCE [LARGE SCALE GENOMIC DNA]</scope>
    <source>
        <strain evidence="9">CCUG 60524</strain>
    </source>
</reference>
<dbReference type="Proteomes" id="UP001597108">
    <property type="component" value="Unassembled WGS sequence"/>
</dbReference>